<dbReference type="GO" id="GO:0071555">
    <property type="term" value="P:cell wall organization"/>
    <property type="evidence" value="ECO:0007669"/>
    <property type="project" value="UniProtKB-KW"/>
</dbReference>
<accession>A0A699UJE6</accession>
<evidence type="ECO:0000256" key="3">
    <source>
        <dbReference type="ARBA" id="ARBA00005784"/>
    </source>
</evidence>
<evidence type="ECO:0000256" key="5">
    <source>
        <dbReference type="ARBA" id="ARBA00023316"/>
    </source>
</evidence>
<dbReference type="EC" id="3.1.1.-" evidence="6"/>
<dbReference type="InterPro" id="IPR004963">
    <property type="entry name" value="PAE/NOTUM"/>
</dbReference>
<organism evidence="7">
    <name type="scientific">Tanacetum cinerariifolium</name>
    <name type="common">Dalmatian daisy</name>
    <name type="synonym">Chrysanthemum cinerariifolium</name>
    <dbReference type="NCBI Taxonomy" id="118510"/>
    <lineage>
        <taxon>Eukaryota</taxon>
        <taxon>Viridiplantae</taxon>
        <taxon>Streptophyta</taxon>
        <taxon>Embryophyta</taxon>
        <taxon>Tracheophyta</taxon>
        <taxon>Spermatophyta</taxon>
        <taxon>Magnoliopsida</taxon>
        <taxon>eudicotyledons</taxon>
        <taxon>Gunneridae</taxon>
        <taxon>Pentapetalae</taxon>
        <taxon>asterids</taxon>
        <taxon>campanulids</taxon>
        <taxon>Asterales</taxon>
        <taxon>Asteraceae</taxon>
        <taxon>Asteroideae</taxon>
        <taxon>Anthemideae</taxon>
        <taxon>Anthemidinae</taxon>
        <taxon>Tanacetum</taxon>
    </lineage>
</organism>
<comment type="caution">
    <text evidence="7">The sequence shown here is derived from an EMBL/GenBank/DDBJ whole genome shotgun (WGS) entry which is preliminary data.</text>
</comment>
<evidence type="ECO:0000256" key="4">
    <source>
        <dbReference type="ARBA" id="ARBA00022512"/>
    </source>
</evidence>
<feature type="non-terminal residue" evidence="7">
    <location>
        <position position="1"/>
    </location>
</feature>
<dbReference type="GO" id="GO:0052793">
    <property type="term" value="F:pectin acetylesterase activity"/>
    <property type="evidence" value="ECO:0007669"/>
    <property type="project" value="TreeGrafter"/>
</dbReference>
<dbReference type="GO" id="GO:0009505">
    <property type="term" value="C:plant-type cell wall"/>
    <property type="evidence" value="ECO:0007669"/>
    <property type="project" value="TreeGrafter"/>
</dbReference>
<dbReference type="AlphaFoldDB" id="A0A699UJE6"/>
<keyword evidence="4 6" id="KW-0134">Cell wall</keyword>
<proteinExistence type="inferred from homology"/>
<protein>
    <recommendedName>
        <fullName evidence="6">Pectin acetylesterase</fullName>
        <ecNumber evidence="6">3.1.1.-</ecNumber>
    </recommendedName>
</protein>
<comment type="subcellular location">
    <subcellularLocation>
        <location evidence="2 6">Secreted</location>
        <location evidence="2 6">Cell wall</location>
    </subcellularLocation>
</comment>
<reference evidence="7" key="1">
    <citation type="journal article" date="2019" name="Sci. Rep.">
        <title>Draft genome of Tanacetum cinerariifolium, the natural source of mosquito coil.</title>
        <authorList>
            <person name="Yamashiro T."/>
            <person name="Shiraishi A."/>
            <person name="Satake H."/>
            <person name="Nakayama K."/>
        </authorList>
    </citation>
    <scope>NUCLEOTIDE SEQUENCE</scope>
</reference>
<sequence>LSKIECSDNVEMTFIQSAIAKGAVCLDGSPPAYQFDKGFGEGVDKWLIHIQASTTGIESS</sequence>
<gene>
    <name evidence="7" type="ORF">Tci_894192</name>
</gene>
<keyword evidence="6" id="KW-0378">Hydrolase</keyword>
<evidence type="ECO:0000256" key="2">
    <source>
        <dbReference type="ARBA" id="ARBA00004191"/>
    </source>
</evidence>
<evidence type="ECO:0000256" key="1">
    <source>
        <dbReference type="ARBA" id="ARBA00003534"/>
    </source>
</evidence>
<comment type="similarity">
    <text evidence="3 6">Belongs to the pectinacetylesterase family.</text>
</comment>
<dbReference type="EMBL" id="BKCJ011335534">
    <property type="protein sequence ID" value="GFD22223.1"/>
    <property type="molecule type" value="Genomic_DNA"/>
</dbReference>
<name>A0A699UJE6_TANCI</name>
<comment type="function">
    <text evidence="1 6">Hydrolyzes acetyl esters in homogalacturonan regions of pectin. In type I primary cell wall, galacturonic acid residues of pectin can be acetylated at the O-2 and O-3 positions. Decreasing the degree of acetylation of pectin gels in vitro alters their physical properties.</text>
</comment>
<evidence type="ECO:0000313" key="7">
    <source>
        <dbReference type="EMBL" id="GFD22223.1"/>
    </source>
</evidence>
<keyword evidence="6" id="KW-0964">Secreted</keyword>
<evidence type="ECO:0000256" key="6">
    <source>
        <dbReference type="RuleBase" id="RU363114"/>
    </source>
</evidence>
<dbReference type="PANTHER" id="PTHR21562:SF92">
    <property type="entry name" value="PECTIN ACETYLESTERASE"/>
    <property type="match status" value="1"/>
</dbReference>
<dbReference type="PANTHER" id="PTHR21562">
    <property type="entry name" value="NOTUM-RELATED"/>
    <property type="match status" value="1"/>
</dbReference>
<keyword evidence="5 6" id="KW-0961">Cell wall biogenesis/degradation</keyword>
<dbReference type="Pfam" id="PF03283">
    <property type="entry name" value="PAE"/>
    <property type="match status" value="1"/>
</dbReference>